<gene>
    <name evidence="2" type="ORF">ACPOL_4907</name>
</gene>
<protein>
    <submittedName>
        <fullName evidence="2">Uncharacterized protein</fullName>
    </submittedName>
</protein>
<dbReference type="Proteomes" id="UP000253606">
    <property type="component" value="Chromosome"/>
</dbReference>
<evidence type="ECO:0000313" key="3">
    <source>
        <dbReference type="Proteomes" id="UP000253606"/>
    </source>
</evidence>
<dbReference type="EMBL" id="CP030840">
    <property type="protein sequence ID" value="AXC14169.1"/>
    <property type="molecule type" value="Genomic_DNA"/>
</dbReference>
<keyword evidence="1" id="KW-1133">Transmembrane helix</keyword>
<keyword evidence="1" id="KW-0472">Membrane</keyword>
<organism evidence="2 3">
    <name type="scientific">Acidisarcina polymorpha</name>
    <dbReference type="NCBI Taxonomy" id="2211140"/>
    <lineage>
        <taxon>Bacteria</taxon>
        <taxon>Pseudomonadati</taxon>
        <taxon>Acidobacteriota</taxon>
        <taxon>Terriglobia</taxon>
        <taxon>Terriglobales</taxon>
        <taxon>Acidobacteriaceae</taxon>
        <taxon>Acidisarcina</taxon>
    </lineage>
</organism>
<name>A0A2Z5G5E7_9BACT</name>
<keyword evidence="3" id="KW-1185">Reference proteome</keyword>
<accession>A0A2Z5G5E7</accession>
<feature type="transmembrane region" description="Helical" evidence="1">
    <location>
        <begin position="49"/>
        <end position="70"/>
    </location>
</feature>
<feature type="transmembrane region" description="Helical" evidence="1">
    <location>
        <begin position="12"/>
        <end position="37"/>
    </location>
</feature>
<evidence type="ECO:0000256" key="1">
    <source>
        <dbReference type="SAM" id="Phobius"/>
    </source>
</evidence>
<proteinExistence type="predicted"/>
<evidence type="ECO:0000313" key="2">
    <source>
        <dbReference type="EMBL" id="AXC14169.1"/>
    </source>
</evidence>
<dbReference type="KEGG" id="abas:ACPOL_4907"/>
<sequence length="89" mass="9635">MAIGGGMSRNLYVLGATLFVFAVISFGMTFTTGPYQIGLPGNGSLWKTVALFVLLAALLSVLAGVMTHMFEQVDRRAAQRAAREREGRR</sequence>
<dbReference type="AlphaFoldDB" id="A0A2Z5G5E7"/>
<keyword evidence="1" id="KW-0812">Transmembrane</keyword>
<reference evidence="2 3" key="1">
    <citation type="journal article" date="2018" name="Front. Microbiol.">
        <title>Hydrolytic Capabilities as a Key to Environmental Success: Chitinolytic and Cellulolytic Acidobacteria From Acidic Sub-arctic Soils and Boreal Peatlands.</title>
        <authorList>
            <person name="Belova S.E."/>
            <person name="Ravin N.V."/>
            <person name="Pankratov T.A."/>
            <person name="Rakitin A.L."/>
            <person name="Ivanova A.A."/>
            <person name="Beletsky A.V."/>
            <person name="Mardanov A.V."/>
            <person name="Sinninghe Damste J.S."/>
            <person name="Dedysh S.N."/>
        </authorList>
    </citation>
    <scope>NUCLEOTIDE SEQUENCE [LARGE SCALE GENOMIC DNA]</scope>
    <source>
        <strain evidence="2 3">SBC82</strain>
    </source>
</reference>